<keyword evidence="1" id="KW-0812">Transmembrane</keyword>
<comment type="caution">
    <text evidence="2">The sequence shown here is derived from an EMBL/GenBank/DDBJ whole genome shotgun (WGS) entry which is preliminary data.</text>
</comment>
<keyword evidence="1" id="KW-1133">Transmembrane helix</keyword>
<gene>
    <name evidence="2" type="ORF">GSD1FS_0014</name>
</gene>
<proteinExistence type="predicted"/>
<accession>A0A7K1J2D3</accession>
<evidence type="ECO:0000256" key="1">
    <source>
        <dbReference type="SAM" id="Phobius"/>
    </source>
</evidence>
<reference evidence="2 3" key="1">
    <citation type="submission" date="2019-09" db="EMBL/GenBank/DDBJ databases">
        <title>Bifidobacterium canis sp. nov., isolated from the digestive tract of German Shepherd dog puppy.</title>
        <authorList>
            <person name="Bunesova V."/>
        </authorList>
    </citation>
    <scope>NUCLEOTIDE SEQUENCE [LARGE SCALE GENOMIC DNA]</scope>
    <source>
        <strain evidence="2 3">GSD1FS</strain>
    </source>
</reference>
<organism evidence="2 3">
    <name type="scientific">Bifidobacterium canis</name>
    <dbReference type="NCBI Taxonomy" id="2610880"/>
    <lineage>
        <taxon>Bacteria</taxon>
        <taxon>Bacillati</taxon>
        <taxon>Actinomycetota</taxon>
        <taxon>Actinomycetes</taxon>
        <taxon>Bifidobacteriales</taxon>
        <taxon>Bifidobacteriaceae</taxon>
        <taxon>Bifidobacterium</taxon>
    </lineage>
</organism>
<dbReference type="RefSeq" id="WP_155587859.1">
    <property type="nucleotide sequence ID" value="NZ_WNLP01000001.1"/>
</dbReference>
<dbReference type="AlphaFoldDB" id="A0A7K1J2D3"/>
<feature type="transmembrane region" description="Helical" evidence="1">
    <location>
        <begin position="57"/>
        <end position="75"/>
    </location>
</feature>
<dbReference type="EMBL" id="WNLP01000001">
    <property type="protein sequence ID" value="MUH58732.1"/>
    <property type="molecule type" value="Genomic_DNA"/>
</dbReference>
<keyword evidence="3" id="KW-1185">Reference proteome</keyword>
<protein>
    <submittedName>
        <fullName evidence="2">Uncharacterized protein</fullName>
    </submittedName>
</protein>
<evidence type="ECO:0000313" key="2">
    <source>
        <dbReference type="EMBL" id="MUH58732.1"/>
    </source>
</evidence>
<keyword evidence="1" id="KW-0472">Membrane</keyword>
<sequence length="93" mass="10186">MTTEPTYAHASAHNLGSGARRFIVLCYVCALVFPPLGLVLFIVALRRNHSANGTERAAIIGGIVLGIINTLLQYVDWRRVCSAIRAHRRSARA</sequence>
<dbReference type="Proteomes" id="UP000487882">
    <property type="component" value="Unassembled WGS sequence"/>
</dbReference>
<name>A0A7K1J2D3_9BIFI</name>
<feature type="transmembrane region" description="Helical" evidence="1">
    <location>
        <begin position="22"/>
        <end position="45"/>
    </location>
</feature>
<evidence type="ECO:0000313" key="3">
    <source>
        <dbReference type="Proteomes" id="UP000487882"/>
    </source>
</evidence>